<evidence type="ECO:0000313" key="2">
    <source>
        <dbReference type="EMBL" id="GEB97748.1"/>
    </source>
</evidence>
<dbReference type="EMBL" id="BJNB01000016">
    <property type="protein sequence ID" value="GEB97748.1"/>
    <property type="molecule type" value="Genomic_DNA"/>
</dbReference>
<dbReference type="Gene3D" id="3.30.1330.70">
    <property type="entry name" value="Holliday junction resolvase RusA"/>
    <property type="match status" value="1"/>
</dbReference>
<dbReference type="GO" id="GO:0006310">
    <property type="term" value="P:DNA recombination"/>
    <property type="evidence" value="ECO:0007669"/>
    <property type="project" value="InterPro"/>
</dbReference>
<evidence type="ECO:0000313" key="4">
    <source>
        <dbReference type="Proteomes" id="UP000315353"/>
    </source>
</evidence>
<evidence type="ECO:0000313" key="1">
    <source>
        <dbReference type="EMBL" id="APT87399.1"/>
    </source>
</evidence>
<gene>
    <name evidence="2" type="ORF">CFL01nite_12430</name>
    <name evidence="1" type="ORF">CFLV_09580</name>
</gene>
<keyword evidence="3" id="KW-1185">Reference proteome</keyword>
<sequence length="157" mass="17564">MQPTVMAYPADLKHLSTIYLPWECPPLSMNDSSPASRGAVWGVAAKKKDIQQAVHLLARNVRMPKEAGYLLVQMHYRPRDNRARDTDNLAATLKPVCDALSRGSKKIPGLGLVEDDTPRFMGKPEAIIWPAEKGKRGQLWVDLWVAEKAPYPYGLRS</sequence>
<dbReference type="Proteomes" id="UP000315353">
    <property type="component" value="Unassembled WGS sequence"/>
</dbReference>
<dbReference type="GO" id="GO:0000287">
    <property type="term" value="F:magnesium ion binding"/>
    <property type="evidence" value="ECO:0007669"/>
    <property type="project" value="InterPro"/>
</dbReference>
<protein>
    <submittedName>
        <fullName evidence="1">Uncharacterized protein</fullName>
    </submittedName>
</protein>
<dbReference type="EMBL" id="CP009246">
    <property type="protein sequence ID" value="APT87399.1"/>
    <property type="molecule type" value="Genomic_DNA"/>
</dbReference>
<proteinExistence type="predicted"/>
<reference evidence="2 4" key="2">
    <citation type="submission" date="2019-06" db="EMBL/GenBank/DDBJ databases">
        <title>Whole genome shotgun sequence of Corynebacterium flavescens NBRC 14136.</title>
        <authorList>
            <person name="Hosoyama A."/>
            <person name="Uohara A."/>
            <person name="Ohji S."/>
            <person name="Ichikawa N."/>
        </authorList>
    </citation>
    <scope>NUCLEOTIDE SEQUENCE [LARGE SCALE GENOMIC DNA]</scope>
    <source>
        <strain evidence="2 4">NBRC 14136</strain>
    </source>
</reference>
<dbReference type="AlphaFoldDB" id="A0A1L7CNJ6"/>
<dbReference type="InterPro" id="IPR036614">
    <property type="entry name" value="RusA-like_sf"/>
</dbReference>
<dbReference type="OrthoDB" id="4547053at2"/>
<accession>A0A1L7CNJ6</accession>
<dbReference type="KEGG" id="cfc:CFLV_09580"/>
<name>A0A1L7CNJ6_CORFL</name>
<dbReference type="GO" id="GO:0006281">
    <property type="term" value="P:DNA repair"/>
    <property type="evidence" value="ECO:0007669"/>
    <property type="project" value="InterPro"/>
</dbReference>
<reference evidence="1 3" key="1">
    <citation type="submission" date="2014-08" db="EMBL/GenBank/DDBJ databases">
        <title>Complete genome sequence of Corynebacterium flavescens OJ8(T)(=DSM 20296(T)), isolated from cheese.</title>
        <authorList>
            <person name="Ruckert C."/>
            <person name="Albersmeier A."/>
            <person name="Winkler A."/>
            <person name="Kalinowski J."/>
        </authorList>
    </citation>
    <scope>NUCLEOTIDE SEQUENCE [LARGE SCALE GENOMIC DNA]</scope>
    <source>
        <strain evidence="1 3">OJ8</strain>
    </source>
</reference>
<dbReference type="Proteomes" id="UP000185479">
    <property type="component" value="Chromosome"/>
</dbReference>
<dbReference type="SUPFAM" id="SSF103084">
    <property type="entry name" value="Holliday junction resolvase RusA"/>
    <property type="match status" value="1"/>
</dbReference>
<evidence type="ECO:0000313" key="3">
    <source>
        <dbReference type="Proteomes" id="UP000185479"/>
    </source>
</evidence>
<organism evidence="1 3">
    <name type="scientific">Corynebacterium flavescens</name>
    <dbReference type="NCBI Taxonomy" id="28028"/>
    <lineage>
        <taxon>Bacteria</taxon>
        <taxon>Bacillati</taxon>
        <taxon>Actinomycetota</taxon>
        <taxon>Actinomycetes</taxon>
        <taxon>Mycobacteriales</taxon>
        <taxon>Corynebacteriaceae</taxon>
        <taxon>Corynebacterium</taxon>
    </lineage>
</organism>